<dbReference type="PANTHER" id="PTHR11851:SF49">
    <property type="entry name" value="MITOCHONDRIAL-PROCESSING PEPTIDASE SUBUNIT ALPHA"/>
    <property type="match status" value="1"/>
</dbReference>
<dbReference type="RefSeq" id="WP_106758119.1">
    <property type="nucleotide sequence ID" value="NZ_PXWF02000237.1"/>
</dbReference>
<feature type="chain" id="PRO_5015507645" evidence="5">
    <location>
        <begin position="23"/>
        <end position="933"/>
    </location>
</feature>
<comment type="caution">
    <text evidence="8">The sequence shown here is derived from an EMBL/GenBank/DDBJ whole genome shotgun (WGS) entry which is preliminary data.</text>
</comment>
<evidence type="ECO:0000256" key="5">
    <source>
        <dbReference type="SAM" id="SignalP"/>
    </source>
</evidence>
<evidence type="ECO:0000259" key="6">
    <source>
        <dbReference type="Pfam" id="PF00675"/>
    </source>
</evidence>
<proteinExistence type="inferred from homology"/>
<dbReference type="Pfam" id="PF05193">
    <property type="entry name" value="Peptidase_M16_C"/>
    <property type="match status" value="2"/>
</dbReference>
<feature type="region of interest" description="Disordered" evidence="4">
    <location>
        <begin position="837"/>
        <end position="858"/>
    </location>
</feature>
<dbReference type="InterPro" id="IPR050361">
    <property type="entry name" value="MPP/UQCRC_Complex"/>
</dbReference>
<dbReference type="GO" id="GO:0006508">
    <property type="term" value="P:proteolysis"/>
    <property type="evidence" value="ECO:0007669"/>
    <property type="project" value="InterPro"/>
</dbReference>
<feature type="domain" description="Peptidase M16 C-terminal" evidence="7">
    <location>
        <begin position="664"/>
        <end position="840"/>
    </location>
</feature>
<evidence type="ECO:0000256" key="3">
    <source>
        <dbReference type="RuleBase" id="RU004447"/>
    </source>
</evidence>
<dbReference type="SUPFAM" id="SSF63411">
    <property type="entry name" value="LuxS/MPP-like metallohydrolase"/>
    <property type="match status" value="4"/>
</dbReference>
<keyword evidence="5" id="KW-0732">Signal</keyword>
<evidence type="ECO:0000256" key="1">
    <source>
        <dbReference type="ARBA" id="ARBA00001947"/>
    </source>
</evidence>
<dbReference type="Pfam" id="PF00675">
    <property type="entry name" value="Peptidase_M16"/>
    <property type="match status" value="1"/>
</dbReference>
<dbReference type="OrthoDB" id="9811314at2"/>
<evidence type="ECO:0000259" key="7">
    <source>
        <dbReference type="Pfam" id="PF05193"/>
    </source>
</evidence>
<dbReference type="GO" id="GO:0004222">
    <property type="term" value="F:metalloendopeptidase activity"/>
    <property type="evidence" value="ECO:0007669"/>
    <property type="project" value="InterPro"/>
</dbReference>
<evidence type="ECO:0000313" key="8">
    <source>
        <dbReference type="EMBL" id="PWF47586.1"/>
    </source>
</evidence>
<accession>A0A2U2HJK0</accession>
<sequence length="933" mass="101685">MRLKPLVLTLALSLGFTMPALAADAAAPAAAVKAAKLSTVEGITEYTLPNGLRVLLAPDSSKPTTTVNITYLVGSRHENYGETGMAHLLEHMVFKGTATSGNLMEAMGKRGMDFNGTTFMDRTNYYETFPATDANLEWALAMEADRMVNSTILRSELEKEFSVVRNEMESGENNPHLVLWKQMTAVTYDWHNYGKSTIGARADVENVKIENLQNFYRKYYQPDNAVLVVAGKFDPAKTLALIEKNFGAIARPTRVLSPTYTADAARDGARELTVKRIGDKTLAAVLYPTASGSHADSTAIALLGEVLASSPNGRLHKSMVEGKKAVGVSNWALALAEPGYIVFWSELSKTQSVDEARKLMLEHIEGMKKRPVTAEELGRAKASLLNDIDKTINNPQALGTELSESIAMGDWRLFFLNRDRIEAMTLADVQKAAENYFKETNRTFGRFLPMKESDRTVTPATPDVAKLLANYTGQAAVAEGEAFDVSPLNIEKRTSRVTLPNGLKLAFLPKKTRAATVNGQFDLEVGDEKTLFGQSAIADLTADMLMRGAGKMSRSEITTRLDAIKTKLSISGKGSGVSVRFQTSRAKLPEVLTMIGDLLRSPTFPATEFEQLRAENLTAIDGSRNDPQAVGVRMVQTELNQFKKGDIRYVGSVDEAIASYKEATLADAKRFHQTMYGTNNGKFALVGDFDAAQVEAQLKDLFGNWNSKNKFVRLAEPMPTPKPNARQVETPEKANAFYMAALPIKLKDIDPDYATALLVNEVIGGGTQSRLFARLRQKDGISYGAGSFMQASSFEQNGSLGMYAIYAPENLERVKLGIKEELERYVRDGMTATELDEAKKGQMQQRQTSRAQDGGLAAGHVNHLKSGRTFARTAETDAQIMAVTLEQANAAIRKYIEPGKFLHVYAGDFASAAKKAAPAPAAAPAAPAPTGAK</sequence>
<dbReference type="PANTHER" id="PTHR11851">
    <property type="entry name" value="METALLOPROTEASE"/>
    <property type="match status" value="1"/>
</dbReference>
<dbReference type="AlphaFoldDB" id="A0A2U2HJK0"/>
<dbReference type="Proteomes" id="UP000241421">
    <property type="component" value="Unassembled WGS sequence"/>
</dbReference>
<feature type="signal peptide" evidence="5">
    <location>
        <begin position="1"/>
        <end position="22"/>
    </location>
</feature>
<evidence type="ECO:0000256" key="4">
    <source>
        <dbReference type="SAM" id="MobiDB-lite"/>
    </source>
</evidence>
<protein>
    <submittedName>
        <fullName evidence="8">Insulinase family protein</fullName>
    </submittedName>
</protein>
<keyword evidence="9" id="KW-1185">Reference proteome</keyword>
<feature type="compositionally biased region" description="Polar residues" evidence="4">
    <location>
        <begin position="842"/>
        <end position="851"/>
    </location>
</feature>
<organism evidence="8 9">
    <name type="scientific">Massilia glaciei</name>
    <dbReference type="NCBI Taxonomy" id="1524097"/>
    <lineage>
        <taxon>Bacteria</taxon>
        <taxon>Pseudomonadati</taxon>
        <taxon>Pseudomonadota</taxon>
        <taxon>Betaproteobacteria</taxon>
        <taxon>Burkholderiales</taxon>
        <taxon>Oxalobacteraceae</taxon>
        <taxon>Telluria group</taxon>
        <taxon>Massilia</taxon>
    </lineage>
</organism>
<dbReference type="EMBL" id="PXWF02000237">
    <property type="protein sequence ID" value="PWF47586.1"/>
    <property type="molecule type" value="Genomic_DNA"/>
</dbReference>
<dbReference type="InterPro" id="IPR011765">
    <property type="entry name" value="Pept_M16_N"/>
</dbReference>
<dbReference type="InterPro" id="IPR001431">
    <property type="entry name" value="Pept_M16_Zn_BS"/>
</dbReference>
<feature type="domain" description="Peptidase M16 N-terminal" evidence="6">
    <location>
        <begin position="53"/>
        <end position="199"/>
    </location>
</feature>
<dbReference type="InterPro" id="IPR011249">
    <property type="entry name" value="Metalloenz_LuxS/M16"/>
</dbReference>
<comment type="cofactor">
    <cofactor evidence="1">
        <name>Zn(2+)</name>
        <dbReference type="ChEBI" id="CHEBI:29105"/>
    </cofactor>
</comment>
<dbReference type="Gene3D" id="3.30.830.10">
    <property type="entry name" value="Metalloenzyme, LuxS/M16 peptidase-like"/>
    <property type="match status" value="4"/>
</dbReference>
<evidence type="ECO:0000313" key="9">
    <source>
        <dbReference type="Proteomes" id="UP000241421"/>
    </source>
</evidence>
<reference evidence="8 9" key="1">
    <citation type="submission" date="2018-04" db="EMBL/GenBank/DDBJ databases">
        <title>Massilia violaceinigra sp. nov., a novel purple-pigmented bacterium isolated from Tianshan glacier, Xinjiang, China.</title>
        <authorList>
            <person name="Wang H."/>
        </authorList>
    </citation>
    <scope>NUCLEOTIDE SEQUENCE [LARGE SCALE GENOMIC DNA]</scope>
    <source>
        <strain evidence="8 9">B448-2</strain>
    </source>
</reference>
<name>A0A2U2HJK0_9BURK</name>
<dbReference type="GO" id="GO:0046872">
    <property type="term" value="F:metal ion binding"/>
    <property type="evidence" value="ECO:0007669"/>
    <property type="project" value="InterPro"/>
</dbReference>
<dbReference type="PROSITE" id="PS00143">
    <property type="entry name" value="INSULINASE"/>
    <property type="match status" value="1"/>
</dbReference>
<dbReference type="InterPro" id="IPR007863">
    <property type="entry name" value="Peptidase_M16_C"/>
</dbReference>
<feature type="domain" description="Peptidase M16 C-terminal" evidence="7">
    <location>
        <begin position="207"/>
        <end position="384"/>
    </location>
</feature>
<comment type="similarity">
    <text evidence="2 3">Belongs to the peptidase M16 family.</text>
</comment>
<gene>
    <name evidence="8" type="ORF">C7C56_014650</name>
</gene>
<evidence type="ECO:0000256" key="2">
    <source>
        <dbReference type="ARBA" id="ARBA00007261"/>
    </source>
</evidence>